<evidence type="ECO:0000313" key="1">
    <source>
        <dbReference type="EMBL" id="MPM57666.1"/>
    </source>
</evidence>
<name>A0A645AXZ8_9ZZZZ</name>
<comment type="caution">
    <text evidence="1">The sequence shown here is derived from an EMBL/GenBank/DDBJ whole genome shotgun (WGS) entry which is preliminary data.</text>
</comment>
<reference evidence="1" key="1">
    <citation type="submission" date="2019-08" db="EMBL/GenBank/DDBJ databases">
        <authorList>
            <person name="Kucharzyk K."/>
            <person name="Murdoch R.W."/>
            <person name="Higgins S."/>
            <person name="Loffler F."/>
        </authorList>
    </citation>
    <scope>NUCLEOTIDE SEQUENCE</scope>
</reference>
<dbReference type="AlphaFoldDB" id="A0A645AXZ8"/>
<dbReference type="EMBL" id="VSSQ01016384">
    <property type="protein sequence ID" value="MPM57666.1"/>
    <property type="molecule type" value="Genomic_DNA"/>
</dbReference>
<sequence length="104" mass="11592">MLCFDQAVLFNQLIPLLPALSLGYQFLPLYGLLLAHLEKLAHAHQLDLDRWLNHAHFHALLFLSGFLQLVGADAEVLLQLIVERVEVVAREEDVARVLGLADGA</sequence>
<proteinExistence type="predicted"/>
<organism evidence="1">
    <name type="scientific">bioreactor metagenome</name>
    <dbReference type="NCBI Taxonomy" id="1076179"/>
    <lineage>
        <taxon>unclassified sequences</taxon>
        <taxon>metagenomes</taxon>
        <taxon>ecological metagenomes</taxon>
    </lineage>
</organism>
<gene>
    <name evidence="1" type="ORF">SDC9_104489</name>
</gene>
<protein>
    <submittedName>
        <fullName evidence="1">Uncharacterized protein</fullName>
    </submittedName>
</protein>
<accession>A0A645AXZ8</accession>